<dbReference type="Pfam" id="PF02381">
    <property type="entry name" value="MraZ"/>
    <property type="match status" value="2"/>
</dbReference>
<comment type="caution">
    <text evidence="9">The sequence shown here is derived from an EMBL/GenBank/DDBJ whole genome shotgun (WGS) entry which is preliminary data.</text>
</comment>
<dbReference type="AlphaFoldDB" id="A0A1F5PM98"/>
<dbReference type="GO" id="GO:2000143">
    <property type="term" value="P:negative regulation of DNA-templated transcription initiation"/>
    <property type="evidence" value="ECO:0007669"/>
    <property type="project" value="TreeGrafter"/>
</dbReference>
<dbReference type="PROSITE" id="PS51740">
    <property type="entry name" value="SPOVT_ABRB"/>
    <property type="match status" value="2"/>
</dbReference>
<name>A0A1F5PM98_9BACT</name>
<keyword evidence="6 7" id="KW-0804">Transcription</keyword>
<dbReference type="GO" id="GO:0051301">
    <property type="term" value="P:cell division"/>
    <property type="evidence" value="ECO:0007669"/>
    <property type="project" value="UniProtKB-KW"/>
</dbReference>
<dbReference type="HAMAP" id="MF_01008">
    <property type="entry name" value="MraZ"/>
    <property type="match status" value="1"/>
</dbReference>
<keyword evidence="4 7" id="KW-0805">Transcription regulation</keyword>
<dbReference type="InterPro" id="IPR035644">
    <property type="entry name" value="MraZ_C"/>
</dbReference>
<evidence type="ECO:0000256" key="7">
    <source>
        <dbReference type="HAMAP-Rule" id="MF_01008"/>
    </source>
</evidence>
<dbReference type="GO" id="GO:0009295">
    <property type="term" value="C:nucleoid"/>
    <property type="evidence" value="ECO:0007669"/>
    <property type="project" value="UniProtKB-SubCell"/>
</dbReference>
<dbReference type="SUPFAM" id="SSF89447">
    <property type="entry name" value="AbrB/MazE/MraZ-like"/>
    <property type="match status" value="1"/>
</dbReference>
<evidence type="ECO:0000256" key="5">
    <source>
        <dbReference type="ARBA" id="ARBA00023125"/>
    </source>
</evidence>
<reference evidence="9 10" key="1">
    <citation type="journal article" date="2016" name="Nat. Commun.">
        <title>Thousands of microbial genomes shed light on interconnected biogeochemical processes in an aquifer system.</title>
        <authorList>
            <person name="Anantharaman K."/>
            <person name="Brown C.T."/>
            <person name="Hug L.A."/>
            <person name="Sharon I."/>
            <person name="Castelle C.J."/>
            <person name="Probst A.J."/>
            <person name="Thomas B.C."/>
            <person name="Singh A."/>
            <person name="Wilkins M.J."/>
            <person name="Karaoz U."/>
            <person name="Brodie E.L."/>
            <person name="Williams K.H."/>
            <person name="Hubbard S.S."/>
            <person name="Banfield J.F."/>
        </authorList>
    </citation>
    <scope>NUCLEOTIDE SEQUENCE [LARGE SCALE GENOMIC DNA]</scope>
</reference>
<dbReference type="Gene3D" id="3.40.1550.20">
    <property type="entry name" value="Transcriptional regulator MraZ domain"/>
    <property type="match status" value="1"/>
</dbReference>
<evidence type="ECO:0000313" key="10">
    <source>
        <dbReference type="Proteomes" id="UP000178377"/>
    </source>
</evidence>
<sequence length="144" mass="16059">MLIGEFRHSLDAKKRVAIPAKMRKDLGEQAVITRGLDSCLFVYPQAEWAKLVEKLSQLPMGTLSTRSFVRFLLSGAQEASLDQLGRILIPEYLRGYANLGKTVVVVGVHPRIEIWDAAIWDQFKSKAEGNADELAEKLGELGVY</sequence>
<dbReference type="PANTHER" id="PTHR34701:SF1">
    <property type="entry name" value="TRANSCRIPTIONAL REGULATOR MRAZ"/>
    <property type="match status" value="1"/>
</dbReference>
<dbReference type="InterPro" id="IPR003444">
    <property type="entry name" value="MraZ"/>
</dbReference>
<dbReference type="InterPro" id="IPR035642">
    <property type="entry name" value="MraZ_N"/>
</dbReference>
<dbReference type="GO" id="GO:0005737">
    <property type="term" value="C:cytoplasm"/>
    <property type="evidence" value="ECO:0007669"/>
    <property type="project" value="UniProtKB-UniRule"/>
</dbReference>
<accession>A0A1F5PM98</accession>
<dbReference type="NCBIfam" id="TIGR00242">
    <property type="entry name" value="division/cell wall cluster transcriptional repressor MraZ"/>
    <property type="match status" value="1"/>
</dbReference>
<dbReference type="InterPro" id="IPR038619">
    <property type="entry name" value="MraZ_sf"/>
</dbReference>
<evidence type="ECO:0000256" key="2">
    <source>
        <dbReference type="ARBA" id="ARBA00022490"/>
    </source>
</evidence>
<dbReference type="InterPro" id="IPR007159">
    <property type="entry name" value="SpoVT-AbrB_dom"/>
</dbReference>
<evidence type="ECO:0000259" key="8">
    <source>
        <dbReference type="PROSITE" id="PS51740"/>
    </source>
</evidence>
<evidence type="ECO:0000256" key="6">
    <source>
        <dbReference type="ARBA" id="ARBA00023163"/>
    </source>
</evidence>
<gene>
    <name evidence="7" type="primary">mraZ</name>
    <name evidence="9" type="ORF">A2722_02610</name>
</gene>
<dbReference type="GO" id="GO:0000976">
    <property type="term" value="F:transcription cis-regulatory region binding"/>
    <property type="evidence" value="ECO:0007669"/>
    <property type="project" value="TreeGrafter"/>
</dbReference>
<keyword evidence="9" id="KW-0132">Cell division</keyword>
<dbReference type="EMBL" id="MFEO01000009">
    <property type="protein sequence ID" value="OGE90810.1"/>
    <property type="molecule type" value="Genomic_DNA"/>
</dbReference>
<organism evidence="9 10">
    <name type="scientific">Candidatus Doudnabacteria bacterium RIFCSPHIGHO2_01_FULL_50_11</name>
    <dbReference type="NCBI Taxonomy" id="1817828"/>
    <lineage>
        <taxon>Bacteria</taxon>
        <taxon>Candidatus Doudnaibacteriota</taxon>
    </lineage>
</organism>
<dbReference type="STRING" id="1817828.A2722_02610"/>
<dbReference type="PANTHER" id="PTHR34701">
    <property type="entry name" value="TRANSCRIPTIONAL REGULATOR MRAZ"/>
    <property type="match status" value="1"/>
</dbReference>
<dbReference type="CDD" id="cd16320">
    <property type="entry name" value="MraZ_N"/>
    <property type="match status" value="1"/>
</dbReference>
<comment type="similarity">
    <text evidence="7">Belongs to the MraZ family.</text>
</comment>
<comment type="subunit">
    <text evidence="7">Forms oligomers.</text>
</comment>
<keyword evidence="5 7" id="KW-0238">DNA-binding</keyword>
<proteinExistence type="inferred from homology"/>
<keyword evidence="3" id="KW-0677">Repeat</keyword>
<dbReference type="CDD" id="cd16321">
    <property type="entry name" value="MraZ_C"/>
    <property type="match status" value="1"/>
</dbReference>
<dbReference type="Proteomes" id="UP000178377">
    <property type="component" value="Unassembled WGS sequence"/>
</dbReference>
<comment type="subcellular location">
    <subcellularLocation>
        <location evidence="7">Cytoplasm</location>
        <location evidence="7">Nucleoid</location>
    </subcellularLocation>
</comment>
<keyword evidence="9" id="KW-0131">Cell cycle</keyword>
<feature type="domain" description="SpoVT-AbrB" evidence="8">
    <location>
        <begin position="76"/>
        <end position="119"/>
    </location>
</feature>
<feature type="domain" description="SpoVT-AbrB" evidence="8">
    <location>
        <begin position="5"/>
        <end position="47"/>
    </location>
</feature>
<dbReference type="InterPro" id="IPR020603">
    <property type="entry name" value="MraZ_dom"/>
</dbReference>
<evidence type="ECO:0000256" key="1">
    <source>
        <dbReference type="ARBA" id="ARBA00013860"/>
    </source>
</evidence>
<keyword evidence="2 7" id="KW-0963">Cytoplasm</keyword>
<evidence type="ECO:0000256" key="3">
    <source>
        <dbReference type="ARBA" id="ARBA00022737"/>
    </source>
</evidence>
<dbReference type="GO" id="GO:0003700">
    <property type="term" value="F:DNA-binding transcription factor activity"/>
    <property type="evidence" value="ECO:0007669"/>
    <property type="project" value="UniProtKB-UniRule"/>
</dbReference>
<evidence type="ECO:0000313" key="9">
    <source>
        <dbReference type="EMBL" id="OGE90810.1"/>
    </source>
</evidence>
<evidence type="ECO:0000256" key="4">
    <source>
        <dbReference type="ARBA" id="ARBA00023015"/>
    </source>
</evidence>
<dbReference type="InterPro" id="IPR037914">
    <property type="entry name" value="SpoVT-AbrB_sf"/>
</dbReference>
<protein>
    <recommendedName>
        <fullName evidence="1 7">Transcriptional regulator MraZ</fullName>
    </recommendedName>
</protein>